<keyword evidence="1" id="KW-0812">Transmembrane</keyword>
<keyword evidence="4" id="KW-0418">Kinase</keyword>
<proteinExistence type="predicted"/>
<feature type="domain" description="7TM-DISM receptor extracellular" evidence="3">
    <location>
        <begin position="139"/>
        <end position="332"/>
    </location>
</feature>
<evidence type="ECO:0000256" key="1">
    <source>
        <dbReference type="SAM" id="Phobius"/>
    </source>
</evidence>
<protein>
    <submittedName>
        <fullName evidence="4">Histidine kinase</fullName>
    </submittedName>
</protein>
<dbReference type="PANTHER" id="PTHR34220">
    <property type="entry name" value="SENSOR HISTIDINE KINASE YPDA"/>
    <property type="match status" value="1"/>
</dbReference>
<feature type="transmembrane region" description="Helical" evidence="1">
    <location>
        <begin position="229"/>
        <end position="251"/>
    </location>
</feature>
<dbReference type="PANTHER" id="PTHR34220:SF7">
    <property type="entry name" value="SENSOR HISTIDINE KINASE YPDA"/>
    <property type="match status" value="1"/>
</dbReference>
<dbReference type="GO" id="GO:0000155">
    <property type="term" value="F:phosphorelay sensor kinase activity"/>
    <property type="evidence" value="ECO:0007669"/>
    <property type="project" value="InterPro"/>
</dbReference>
<feature type="transmembrane region" description="Helical" evidence="1">
    <location>
        <begin position="263"/>
        <end position="281"/>
    </location>
</feature>
<dbReference type="Pfam" id="PF06580">
    <property type="entry name" value="His_kinase"/>
    <property type="match status" value="1"/>
</dbReference>
<dbReference type="InterPro" id="IPR010559">
    <property type="entry name" value="Sig_transdc_His_kin_internal"/>
</dbReference>
<dbReference type="SUPFAM" id="SSF55874">
    <property type="entry name" value="ATPase domain of HSP90 chaperone/DNA topoisomerase II/histidine kinase"/>
    <property type="match status" value="1"/>
</dbReference>
<dbReference type="InterPro" id="IPR050640">
    <property type="entry name" value="Bact_2-comp_sensor_kinase"/>
</dbReference>
<accession>A0AAU7N0U7</accession>
<feature type="transmembrane region" description="Helical" evidence="1">
    <location>
        <begin position="164"/>
        <end position="183"/>
    </location>
</feature>
<keyword evidence="1" id="KW-0472">Membrane</keyword>
<keyword evidence="4" id="KW-0808">Transferase</keyword>
<dbReference type="InterPro" id="IPR036890">
    <property type="entry name" value="HATPase_C_sf"/>
</dbReference>
<dbReference type="RefSeq" id="WP_349352516.1">
    <property type="nucleotide sequence ID" value="NZ_CP157804.1"/>
</dbReference>
<reference evidence="4" key="1">
    <citation type="submission" date="2024-05" db="EMBL/GenBank/DDBJ databases">
        <title>Draft Genome Sequences of Flagellimonas sp. MMG031 and Marinobacter sp. MMG032 Isolated from the dinoflagellate Symbiodinium pilosum.</title>
        <authorList>
            <person name="Shikuma N.J."/>
            <person name="Farrell M.V."/>
        </authorList>
    </citation>
    <scope>NUCLEOTIDE SEQUENCE</scope>
    <source>
        <strain evidence="4">MMG031</strain>
    </source>
</reference>
<dbReference type="AlphaFoldDB" id="A0AAU7N0U7"/>
<evidence type="ECO:0000259" key="2">
    <source>
        <dbReference type="Pfam" id="PF06580"/>
    </source>
</evidence>
<dbReference type="InterPro" id="IPR011623">
    <property type="entry name" value="7TMR_DISM_rcpt_extracell_dom1"/>
</dbReference>
<dbReference type="Pfam" id="PF07695">
    <property type="entry name" value="7TMR-DISM_7TM"/>
    <property type="match status" value="1"/>
</dbReference>
<feature type="transmembrane region" description="Helical" evidence="1">
    <location>
        <begin position="139"/>
        <end position="157"/>
    </location>
</feature>
<sequence length="536" mass="62579">MLESSFSKPHKNVLLDVGKTYWFKIDLNNELDTLQTEDLWRLRSNHFNRAQLYFKDGDSIATHSFGRFKDENEKRSLKHGSGAVFRYENIISGRYLYVKAKNHFEYPYPVHFGYLSNDANRFYTDYYSEQDLEQITPSLLFLGGCAILFLTFAVIFLNVRRLEFLFYSFYVLFLCGFLTGLDIPRVFTLFDSELGFWALTISQVLINLFYVLFAKFYLNTEKQYPLLDIIIKIIVLVLILIVLAHGIAYFSEHYQLQSNILNFQRLLMTLFGLFAMVYLLLLRKDILACFIVAGSFCYMLGALAFWLMYSKHYMILGSMLEIMIFSLGLAYKIKLEYEGKVILQREVSLKDISAKRAQINPHFFFNSLGSIQHLILHDKKNAALNYLNKFSKLARSVLESSYETTVTLTEEIELLRSYLELESLRFDKAFSYTITVADSVDTDAVEIPLMLIQPFAENAIIHGLMGKKTGEKKLEFRFFMETEYLVIEIEDNGVGRYYEKTKKSRKKSRGMEITKKRLKMRDTSDLNKNSIEIIDK</sequence>
<feature type="transmembrane region" description="Helical" evidence="1">
    <location>
        <begin position="313"/>
        <end position="331"/>
    </location>
</feature>
<dbReference type="EMBL" id="CP157804">
    <property type="protein sequence ID" value="XBQ24180.1"/>
    <property type="molecule type" value="Genomic_DNA"/>
</dbReference>
<feature type="transmembrane region" description="Helical" evidence="1">
    <location>
        <begin position="195"/>
        <end position="217"/>
    </location>
</feature>
<dbReference type="GO" id="GO:0016020">
    <property type="term" value="C:membrane"/>
    <property type="evidence" value="ECO:0007669"/>
    <property type="project" value="InterPro"/>
</dbReference>
<organism evidence="4">
    <name type="scientific">Flagellimonas sp. MMG031</name>
    <dbReference type="NCBI Taxonomy" id="3158549"/>
    <lineage>
        <taxon>Bacteria</taxon>
        <taxon>Pseudomonadati</taxon>
        <taxon>Bacteroidota</taxon>
        <taxon>Flavobacteriia</taxon>
        <taxon>Flavobacteriales</taxon>
        <taxon>Flavobacteriaceae</taxon>
        <taxon>Flagellimonas</taxon>
    </lineage>
</organism>
<feature type="transmembrane region" description="Helical" evidence="1">
    <location>
        <begin position="286"/>
        <end position="307"/>
    </location>
</feature>
<feature type="domain" description="Signal transduction histidine kinase internal region" evidence="2">
    <location>
        <begin position="352"/>
        <end position="429"/>
    </location>
</feature>
<name>A0AAU7N0U7_9FLAO</name>
<gene>
    <name evidence="4" type="ORF">ABNE31_04490</name>
</gene>
<evidence type="ECO:0000259" key="3">
    <source>
        <dbReference type="Pfam" id="PF07695"/>
    </source>
</evidence>
<dbReference type="KEGG" id="fld:ABNE31_04490"/>
<keyword evidence="1" id="KW-1133">Transmembrane helix</keyword>
<dbReference type="Gene3D" id="3.30.565.10">
    <property type="entry name" value="Histidine kinase-like ATPase, C-terminal domain"/>
    <property type="match status" value="1"/>
</dbReference>
<evidence type="ECO:0000313" key="4">
    <source>
        <dbReference type="EMBL" id="XBQ24180.1"/>
    </source>
</evidence>